<evidence type="ECO:0000313" key="1">
    <source>
        <dbReference type="EMBL" id="MBD8020379.1"/>
    </source>
</evidence>
<dbReference type="Proteomes" id="UP000651517">
    <property type="component" value="Unassembled WGS sequence"/>
</dbReference>
<reference evidence="1 2" key="1">
    <citation type="submission" date="2020-08" db="EMBL/GenBank/DDBJ databases">
        <title>A Genomic Blueprint of the Chicken Gut Microbiome.</title>
        <authorList>
            <person name="Gilroy R."/>
            <person name="Ravi A."/>
            <person name="Getino M."/>
            <person name="Pursley I."/>
            <person name="Horton D.L."/>
            <person name="Alikhan N.-F."/>
            <person name="Baker D."/>
            <person name="Gharbi K."/>
            <person name="Hall N."/>
            <person name="Watson M."/>
            <person name="Adriaenssens E.M."/>
            <person name="Foster-Nyarko E."/>
            <person name="Jarju S."/>
            <person name="Secka A."/>
            <person name="Antonio M."/>
            <person name="Oren A."/>
            <person name="Chaudhuri R."/>
            <person name="La Ragione R.M."/>
            <person name="Hildebrand F."/>
            <person name="Pallen M.J."/>
        </authorList>
    </citation>
    <scope>NUCLEOTIDE SEQUENCE [LARGE SCALE GENOMIC DNA]</scope>
    <source>
        <strain evidence="1 2">Re57</strain>
    </source>
</reference>
<proteinExistence type="predicted"/>
<dbReference type="EMBL" id="JACSPY010000004">
    <property type="protein sequence ID" value="MBD8020379.1"/>
    <property type="molecule type" value="Genomic_DNA"/>
</dbReference>
<comment type="caution">
    <text evidence="1">The sequence shown here is derived from an EMBL/GenBank/DDBJ whole genome shotgun (WGS) entry which is preliminary data.</text>
</comment>
<accession>A0ABR8WTM6</accession>
<gene>
    <name evidence="1" type="ORF">H9634_06255</name>
</gene>
<dbReference type="RefSeq" id="WP_191725843.1">
    <property type="nucleotide sequence ID" value="NZ_JACSPY010000004.1"/>
</dbReference>
<sequence>MPAEPRIVATRIFETDTGGLTLHISDTTTDIPTFRYDLVDETGAVTDSMEVYGEDSVQALLFAITAAGDYLQRFVPSASFVGLGTHGLLTTDLSAADQWRAHVVLPAGEVDLPPD</sequence>
<name>A0ABR8WTM6_9MICO</name>
<evidence type="ECO:0000313" key="2">
    <source>
        <dbReference type="Proteomes" id="UP000651517"/>
    </source>
</evidence>
<keyword evidence="2" id="KW-1185">Reference proteome</keyword>
<protein>
    <submittedName>
        <fullName evidence="1">Uncharacterized protein</fullName>
    </submittedName>
</protein>
<organism evidence="1 2">
    <name type="scientific">Brevibacterium gallinarum</name>
    <dbReference type="NCBI Taxonomy" id="2762220"/>
    <lineage>
        <taxon>Bacteria</taxon>
        <taxon>Bacillati</taxon>
        <taxon>Actinomycetota</taxon>
        <taxon>Actinomycetes</taxon>
        <taxon>Micrococcales</taxon>
        <taxon>Brevibacteriaceae</taxon>
        <taxon>Brevibacterium</taxon>
    </lineage>
</organism>